<dbReference type="SMART" id="SM00401">
    <property type="entry name" value="ZnF_GATA"/>
    <property type="match status" value="1"/>
</dbReference>
<feature type="region of interest" description="Disordered" evidence="6">
    <location>
        <begin position="1"/>
        <end position="68"/>
    </location>
</feature>
<evidence type="ECO:0000256" key="3">
    <source>
        <dbReference type="ARBA" id="ARBA00022833"/>
    </source>
</evidence>
<evidence type="ECO:0000313" key="8">
    <source>
        <dbReference type="EMBL" id="KNE56434.1"/>
    </source>
</evidence>
<evidence type="ECO:0000259" key="7">
    <source>
        <dbReference type="PROSITE" id="PS50112"/>
    </source>
</evidence>
<dbReference type="SUPFAM" id="SSF55785">
    <property type="entry name" value="PYP-like sensor domain (PAS domain)"/>
    <property type="match status" value="1"/>
</dbReference>
<dbReference type="eggNOG" id="ENOG502R8SQ">
    <property type="taxonomic scope" value="Eukaryota"/>
</dbReference>
<dbReference type="PANTHER" id="PTHR47172:SF24">
    <property type="entry name" value="GATA ZINC FINGER DOMAIN-CONTAINING PROTEIN 14-RELATED"/>
    <property type="match status" value="1"/>
</dbReference>
<dbReference type="Pfam" id="PF08447">
    <property type="entry name" value="PAS_3"/>
    <property type="match status" value="1"/>
</dbReference>
<feature type="compositionally biased region" description="Polar residues" evidence="6">
    <location>
        <begin position="1"/>
        <end position="13"/>
    </location>
</feature>
<organism evidence="8 9">
    <name type="scientific">Allomyces macrogynus (strain ATCC 38327)</name>
    <name type="common">Allomyces javanicus var. macrogynus</name>
    <dbReference type="NCBI Taxonomy" id="578462"/>
    <lineage>
        <taxon>Eukaryota</taxon>
        <taxon>Fungi</taxon>
        <taxon>Fungi incertae sedis</taxon>
        <taxon>Blastocladiomycota</taxon>
        <taxon>Blastocladiomycetes</taxon>
        <taxon>Blastocladiales</taxon>
        <taxon>Blastocladiaceae</taxon>
        <taxon>Allomyces</taxon>
    </lineage>
</organism>
<keyword evidence="4" id="KW-0805">Transcription regulation</keyword>
<dbReference type="Gene3D" id="3.30.450.20">
    <property type="entry name" value="PAS domain"/>
    <property type="match status" value="1"/>
</dbReference>
<accession>A0A0L0S235</accession>
<dbReference type="PROSITE" id="PS50112">
    <property type="entry name" value="PAS"/>
    <property type="match status" value="1"/>
</dbReference>
<dbReference type="InterPro" id="IPR035965">
    <property type="entry name" value="PAS-like_dom_sf"/>
</dbReference>
<feature type="compositionally biased region" description="Low complexity" evidence="6">
    <location>
        <begin position="14"/>
        <end position="39"/>
    </location>
</feature>
<dbReference type="EMBL" id="GG745330">
    <property type="protein sequence ID" value="KNE56434.1"/>
    <property type="molecule type" value="Genomic_DNA"/>
</dbReference>
<dbReference type="SMART" id="SM00091">
    <property type="entry name" value="PAS"/>
    <property type="match status" value="1"/>
</dbReference>
<evidence type="ECO:0000256" key="6">
    <source>
        <dbReference type="SAM" id="MobiDB-lite"/>
    </source>
</evidence>
<dbReference type="GO" id="GO:0006355">
    <property type="term" value="P:regulation of DNA-templated transcription"/>
    <property type="evidence" value="ECO:0007669"/>
    <property type="project" value="InterPro"/>
</dbReference>
<name>A0A0L0S235_ALLM3</name>
<reference evidence="8 9" key="1">
    <citation type="submission" date="2009-11" db="EMBL/GenBank/DDBJ databases">
        <title>Annotation of Allomyces macrogynus ATCC 38327.</title>
        <authorList>
            <consortium name="The Broad Institute Genome Sequencing Platform"/>
            <person name="Russ C."/>
            <person name="Cuomo C."/>
            <person name="Burger G."/>
            <person name="Gray M.W."/>
            <person name="Holland P.W.H."/>
            <person name="King N."/>
            <person name="Lang F.B.F."/>
            <person name="Roger A.J."/>
            <person name="Ruiz-Trillo I."/>
            <person name="Young S.K."/>
            <person name="Zeng Q."/>
            <person name="Gargeya S."/>
            <person name="Fitzgerald M."/>
            <person name="Haas B."/>
            <person name="Abouelleil A."/>
            <person name="Alvarado L."/>
            <person name="Arachchi H.M."/>
            <person name="Berlin A."/>
            <person name="Chapman S.B."/>
            <person name="Gearin G."/>
            <person name="Goldberg J."/>
            <person name="Griggs A."/>
            <person name="Gujja S."/>
            <person name="Hansen M."/>
            <person name="Heiman D."/>
            <person name="Howarth C."/>
            <person name="Larimer J."/>
            <person name="Lui A."/>
            <person name="MacDonald P.J.P."/>
            <person name="McCowen C."/>
            <person name="Montmayeur A."/>
            <person name="Murphy C."/>
            <person name="Neiman D."/>
            <person name="Pearson M."/>
            <person name="Priest M."/>
            <person name="Roberts A."/>
            <person name="Saif S."/>
            <person name="Shea T."/>
            <person name="Sisk P."/>
            <person name="Stolte C."/>
            <person name="Sykes S."/>
            <person name="Wortman J."/>
            <person name="Nusbaum C."/>
            <person name="Birren B."/>
        </authorList>
    </citation>
    <scope>NUCLEOTIDE SEQUENCE [LARGE SCALE GENOMIC DNA]</scope>
    <source>
        <strain evidence="8 9">ATCC 38327</strain>
    </source>
</reference>
<feature type="region of interest" description="Disordered" evidence="6">
    <location>
        <begin position="459"/>
        <end position="507"/>
    </location>
</feature>
<dbReference type="OrthoDB" id="5599925at2759"/>
<dbReference type="PANTHER" id="PTHR47172">
    <property type="entry name" value="OS01G0976800 PROTEIN"/>
    <property type="match status" value="1"/>
</dbReference>
<dbReference type="CDD" id="cd00130">
    <property type="entry name" value="PAS"/>
    <property type="match status" value="1"/>
</dbReference>
<sequence length="565" mass="58631">MSSPPQSEVGSARSQSAVGSASAFASASGSSGSRSDLSAPRIPANQLLAPPNDARRASLPQQPRDFDDEWTANDSAALRSMFANAAVVGNGAPYLHAGPSQALHSLQAFAAPALATAATAMGSHAAAPLPALMTAASARVTNGARDPVLVPPPPPPTLAAPAPAANGAATNGAATNGARTGSGATSSIAQPSATSATGRETRGALLGVKERQWAHSLIDKILDLMLVVAPNGTIVWSSPSAPKVVGFPCTELSSHHLGEFLHPEDMAYLARNLTVTVAQDSHFVKTFRFRRKNADYILLEIAGRVMHFGTPASDTNGDSAPVPNGNAAAAATHPLIVPYGPGNVMAAAAAMATAQYLASSAAPLAPRSPLVLLTCREYPQSALTEMLDAVVDLRNENLLLRQRLNGMYEHAGKRVHETSALHDDLTPKRVLNLAAAPEPDAMVVDDPAAVIVVQSLEPAPAGPADEAAPPKRVRKKRKPPPATRSSDLPERACIDCGTTQSPEWRKGTSSMASLTNFAMHFTDKLYSCVRSGPTGAKTLCNACGLRFAKRKKMEMEPSAVPPGSA</sequence>
<evidence type="ECO:0000256" key="5">
    <source>
        <dbReference type="ARBA" id="ARBA00023163"/>
    </source>
</evidence>
<keyword evidence="2" id="KW-0863">Zinc-finger</keyword>
<gene>
    <name evidence="8" type="ORF">AMAG_02243</name>
</gene>
<dbReference type="InterPro" id="IPR000014">
    <property type="entry name" value="PAS"/>
</dbReference>
<dbReference type="VEuPathDB" id="FungiDB:AMAG_02243"/>
<evidence type="ECO:0000313" key="9">
    <source>
        <dbReference type="Proteomes" id="UP000054350"/>
    </source>
</evidence>
<dbReference type="InterPro" id="IPR000679">
    <property type="entry name" value="Znf_GATA"/>
</dbReference>
<keyword evidence="5" id="KW-0804">Transcription</keyword>
<evidence type="ECO:0000256" key="4">
    <source>
        <dbReference type="ARBA" id="ARBA00023015"/>
    </source>
</evidence>
<feature type="compositionally biased region" description="Low complexity" evidence="6">
    <location>
        <begin position="159"/>
        <end position="187"/>
    </location>
</feature>
<dbReference type="GO" id="GO:0008270">
    <property type="term" value="F:zinc ion binding"/>
    <property type="evidence" value="ECO:0007669"/>
    <property type="project" value="UniProtKB-KW"/>
</dbReference>
<keyword evidence="3" id="KW-0862">Zinc</keyword>
<dbReference type="CDD" id="cd00202">
    <property type="entry name" value="ZnF_GATA"/>
    <property type="match status" value="1"/>
</dbReference>
<dbReference type="Pfam" id="PF00320">
    <property type="entry name" value="GATA"/>
    <property type="match status" value="1"/>
</dbReference>
<keyword evidence="1" id="KW-0479">Metal-binding</keyword>
<dbReference type="InterPro" id="IPR013655">
    <property type="entry name" value="PAS_fold_3"/>
</dbReference>
<dbReference type="Gene3D" id="3.30.50.10">
    <property type="entry name" value="Erythroid Transcription Factor GATA-1, subunit A"/>
    <property type="match status" value="1"/>
</dbReference>
<dbReference type="AlphaFoldDB" id="A0A0L0S235"/>
<dbReference type="Proteomes" id="UP000054350">
    <property type="component" value="Unassembled WGS sequence"/>
</dbReference>
<feature type="compositionally biased region" description="Polar residues" evidence="6">
    <location>
        <begin position="497"/>
        <end position="507"/>
    </location>
</feature>
<dbReference type="SUPFAM" id="SSF57716">
    <property type="entry name" value="Glucocorticoid receptor-like (DNA-binding domain)"/>
    <property type="match status" value="1"/>
</dbReference>
<dbReference type="InterPro" id="IPR013088">
    <property type="entry name" value="Znf_NHR/GATA"/>
</dbReference>
<keyword evidence="9" id="KW-1185">Reference proteome</keyword>
<protein>
    <recommendedName>
        <fullName evidence="7">PAS domain-containing protein</fullName>
    </recommendedName>
</protein>
<dbReference type="GO" id="GO:0043565">
    <property type="term" value="F:sequence-specific DNA binding"/>
    <property type="evidence" value="ECO:0007669"/>
    <property type="project" value="InterPro"/>
</dbReference>
<feature type="domain" description="PAS" evidence="7">
    <location>
        <begin position="210"/>
        <end position="280"/>
    </location>
</feature>
<reference evidence="9" key="2">
    <citation type="submission" date="2009-11" db="EMBL/GenBank/DDBJ databases">
        <title>The Genome Sequence of Allomyces macrogynus strain ATCC 38327.</title>
        <authorList>
            <consortium name="The Broad Institute Genome Sequencing Platform"/>
            <person name="Russ C."/>
            <person name="Cuomo C."/>
            <person name="Shea T."/>
            <person name="Young S.K."/>
            <person name="Zeng Q."/>
            <person name="Koehrsen M."/>
            <person name="Haas B."/>
            <person name="Borodovsky M."/>
            <person name="Guigo R."/>
            <person name="Alvarado L."/>
            <person name="Berlin A."/>
            <person name="Borenstein D."/>
            <person name="Chen Z."/>
            <person name="Engels R."/>
            <person name="Freedman E."/>
            <person name="Gellesch M."/>
            <person name="Goldberg J."/>
            <person name="Griggs A."/>
            <person name="Gujja S."/>
            <person name="Heiman D."/>
            <person name="Hepburn T."/>
            <person name="Howarth C."/>
            <person name="Jen D."/>
            <person name="Larson L."/>
            <person name="Lewis B."/>
            <person name="Mehta T."/>
            <person name="Park D."/>
            <person name="Pearson M."/>
            <person name="Roberts A."/>
            <person name="Saif S."/>
            <person name="Shenoy N."/>
            <person name="Sisk P."/>
            <person name="Stolte C."/>
            <person name="Sykes S."/>
            <person name="Walk T."/>
            <person name="White J."/>
            <person name="Yandava C."/>
            <person name="Burger G."/>
            <person name="Gray M.W."/>
            <person name="Holland P.W.H."/>
            <person name="King N."/>
            <person name="Lang F.B.F."/>
            <person name="Roger A.J."/>
            <person name="Ruiz-Trillo I."/>
            <person name="Lander E."/>
            <person name="Nusbaum C."/>
        </authorList>
    </citation>
    <scope>NUCLEOTIDE SEQUENCE [LARGE SCALE GENOMIC DNA]</scope>
    <source>
        <strain evidence="9">ATCC 38327</strain>
    </source>
</reference>
<evidence type="ECO:0000256" key="1">
    <source>
        <dbReference type="ARBA" id="ARBA00022723"/>
    </source>
</evidence>
<feature type="compositionally biased region" description="Polar residues" evidence="6">
    <location>
        <begin position="188"/>
        <end position="198"/>
    </location>
</feature>
<evidence type="ECO:0000256" key="2">
    <source>
        <dbReference type="ARBA" id="ARBA00022771"/>
    </source>
</evidence>
<feature type="region of interest" description="Disordered" evidence="6">
    <location>
        <begin position="152"/>
        <end position="199"/>
    </location>
</feature>
<proteinExistence type="predicted"/>